<keyword evidence="1" id="KW-0560">Oxidoreductase</keyword>
<reference evidence="2 3" key="1">
    <citation type="journal article" date="2014" name="BMC Genomics">
        <title>Comparative genome sequencing reveals chemotype-specific gene clusters in the toxigenic black mold Stachybotrys.</title>
        <authorList>
            <person name="Semeiks J."/>
            <person name="Borek D."/>
            <person name="Otwinowski Z."/>
            <person name="Grishin N.V."/>
        </authorList>
    </citation>
    <scope>NUCLEOTIDE SEQUENCE [LARGE SCALE GENOMIC DNA]</scope>
    <source>
        <strain evidence="3">CBS 109288 / IBT 7711</strain>
    </source>
</reference>
<gene>
    <name evidence="2" type="ORF">S7711_00277</name>
</gene>
<accession>A0A084B400</accession>
<dbReference type="PRINTS" id="PR00081">
    <property type="entry name" value="GDHRDH"/>
</dbReference>
<evidence type="ECO:0000313" key="2">
    <source>
        <dbReference type="EMBL" id="KEY72279.1"/>
    </source>
</evidence>
<protein>
    <submittedName>
        <fullName evidence="2">Uncharacterized protein</fullName>
    </submittedName>
</protein>
<name>A0A084B400_STACB</name>
<dbReference type="PANTHER" id="PTHR43157:SF31">
    <property type="entry name" value="PHOSPHATIDYLINOSITOL-GLYCAN BIOSYNTHESIS CLASS F PROTEIN"/>
    <property type="match status" value="1"/>
</dbReference>
<sequence length="339" mass="36490">MNWLLAQFLVRPTYPTGSYTGKTIIVTGSNTGLGKEAARHYARLGAGQIILAVRDLDKGHDAKHDIEHTTQCSNGVIQVWRLDMASYASVRSFTTRVHKELDRVDIVLANAGLASAKHAVAEGNELLFTVNCLSTLLLSGLIVPKLKDTAARFNVRPVICITGSVAHNFTQFSEKTVPLGGIFDALNQRASADESQAAREDLYSISKLLPVFAVRAIAEHCPSSKFPVTINIADPGLCWSHLARDFSGGIGAWVFMSFLARSTEVGSRTLVHGGGQGVESHGKYLSGCQIAEPSLIVTGPGGKELQERVWAEIVEKLEAIRPGVTSNFTTIKAVPIAVE</sequence>
<dbReference type="SUPFAM" id="SSF51735">
    <property type="entry name" value="NAD(P)-binding Rossmann-fold domains"/>
    <property type="match status" value="1"/>
</dbReference>
<evidence type="ECO:0000313" key="3">
    <source>
        <dbReference type="Proteomes" id="UP000028045"/>
    </source>
</evidence>
<organism evidence="2 3">
    <name type="scientific">Stachybotrys chartarum (strain CBS 109288 / IBT 7711)</name>
    <name type="common">Toxic black mold</name>
    <name type="synonym">Stilbospora chartarum</name>
    <dbReference type="NCBI Taxonomy" id="1280523"/>
    <lineage>
        <taxon>Eukaryota</taxon>
        <taxon>Fungi</taxon>
        <taxon>Dikarya</taxon>
        <taxon>Ascomycota</taxon>
        <taxon>Pezizomycotina</taxon>
        <taxon>Sordariomycetes</taxon>
        <taxon>Hypocreomycetidae</taxon>
        <taxon>Hypocreales</taxon>
        <taxon>Stachybotryaceae</taxon>
        <taxon>Stachybotrys</taxon>
    </lineage>
</organism>
<dbReference type="InterPro" id="IPR036291">
    <property type="entry name" value="NAD(P)-bd_dom_sf"/>
</dbReference>
<proteinExistence type="predicted"/>
<keyword evidence="3" id="KW-1185">Reference proteome</keyword>
<dbReference type="EMBL" id="KL648097">
    <property type="protein sequence ID" value="KEY72279.1"/>
    <property type="molecule type" value="Genomic_DNA"/>
</dbReference>
<dbReference type="PANTHER" id="PTHR43157">
    <property type="entry name" value="PHOSPHATIDYLINOSITOL-GLYCAN BIOSYNTHESIS CLASS F PROTEIN-RELATED"/>
    <property type="match status" value="1"/>
</dbReference>
<dbReference type="OrthoDB" id="542013at2759"/>
<dbReference type="Gene3D" id="3.40.50.720">
    <property type="entry name" value="NAD(P)-binding Rossmann-like Domain"/>
    <property type="match status" value="1"/>
</dbReference>
<dbReference type="HOGENOM" id="CLU_010194_44_4_1"/>
<evidence type="ECO:0000256" key="1">
    <source>
        <dbReference type="ARBA" id="ARBA00023002"/>
    </source>
</evidence>
<dbReference type="GO" id="GO:0016491">
    <property type="term" value="F:oxidoreductase activity"/>
    <property type="evidence" value="ECO:0007669"/>
    <property type="project" value="UniProtKB-KW"/>
</dbReference>
<dbReference type="InterPro" id="IPR002347">
    <property type="entry name" value="SDR_fam"/>
</dbReference>
<dbReference type="Proteomes" id="UP000028045">
    <property type="component" value="Unassembled WGS sequence"/>
</dbReference>
<dbReference type="Pfam" id="PF00106">
    <property type="entry name" value="adh_short"/>
    <property type="match status" value="1"/>
</dbReference>
<dbReference type="AlphaFoldDB" id="A0A084B400"/>